<reference evidence="7 8" key="1">
    <citation type="submission" date="2018-06" db="EMBL/GenBank/DDBJ databases">
        <title>Genomic Encyclopedia of Archaeal and Bacterial Type Strains, Phase II (KMG-II): from individual species to whole genera.</title>
        <authorList>
            <person name="Goeker M."/>
        </authorList>
    </citation>
    <scope>NUCLEOTIDE SEQUENCE [LARGE SCALE GENOMIC DNA]</scope>
    <source>
        <strain evidence="7 8">DSM 19830</strain>
    </source>
</reference>
<evidence type="ECO:0000256" key="6">
    <source>
        <dbReference type="SAM" id="SignalP"/>
    </source>
</evidence>
<comment type="caution">
    <text evidence="7">The sequence shown here is derived from an EMBL/GenBank/DDBJ whole genome shotgun (WGS) entry which is preliminary data.</text>
</comment>
<dbReference type="Proteomes" id="UP000248882">
    <property type="component" value="Unassembled WGS sequence"/>
</dbReference>
<keyword evidence="6" id="KW-0732">Signal</keyword>
<dbReference type="PANTHER" id="PTHR43498:SF1">
    <property type="entry name" value="COB--COM HETERODISULFIDE REDUCTASE IRON-SULFUR SUBUNIT A"/>
    <property type="match status" value="1"/>
</dbReference>
<dbReference type="GO" id="GO:0046872">
    <property type="term" value="F:metal ion binding"/>
    <property type="evidence" value="ECO:0007669"/>
    <property type="project" value="UniProtKB-KW"/>
</dbReference>
<dbReference type="InterPro" id="IPR036188">
    <property type="entry name" value="FAD/NAD-bd_sf"/>
</dbReference>
<proteinExistence type="predicted"/>
<keyword evidence="5" id="KW-0411">Iron-sulfur</keyword>
<dbReference type="OrthoDB" id="668499at2"/>
<keyword evidence="1" id="KW-0004">4Fe-4S</keyword>
<keyword evidence="8" id="KW-1185">Reference proteome</keyword>
<protein>
    <submittedName>
        <fullName evidence="7">FAD dependent oxidoreductase</fullName>
    </submittedName>
</protein>
<keyword evidence="3" id="KW-0560">Oxidoreductase</keyword>
<evidence type="ECO:0000256" key="4">
    <source>
        <dbReference type="ARBA" id="ARBA00023004"/>
    </source>
</evidence>
<dbReference type="SUPFAM" id="SSF51905">
    <property type="entry name" value="FAD/NAD(P)-binding domain"/>
    <property type="match status" value="1"/>
</dbReference>
<evidence type="ECO:0000256" key="3">
    <source>
        <dbReference type="ARBA" id="ARBA00023002"/>
    </source>
</evidence>
<dbReference type="GO" id="GO:0016491">
    <property type="term" value="F:oxidoreductase activity"/>
    <property type="evidence" value="ECO:0007669"/>
    <property type="project" value="UniProtKB-KW"/>
</dbReference>
<evidence type="ECO:0000313" key="7">
    <source>
        <dbReference type="EMBL" id="PZX52649.1"/>
    </source>
</evidence>
<gene>
    <name evidence="7" type="ORF">LV85_01951</name>
</gene>
<evidence type="ECO:0000256" key="5">
    <source>
        <dbReference type="ARBA" id="ARBA00023014"/>
    </source>
</evidence>
<evidence type="ECO:0000256" key="2">
    <source>
        <dbReference type="ARBA" id="ARBA00022723"/>
    </source>
</evidence>
<dbReference type="EMBL" id="QKZT01000007">
    <property type="protein sequence ID" value="PZX52649.1"/>
    <property type="molecule type" value="Genomic_DNA"/>
</dbReference>
<evidence type="ECO:0000256" key="1">
    <source>
        <dbReference type="ARBA" id="ARBA00022485"/>
    </source>
</evidence>
<feature type="chain" id="PRO_5016138643" evidence="6">
    <location>
        <begin position="22"/>
        <end position="560"/>
    </location>
</feature>
<keyword evidence="4" id="KW-0408">Iron</keyword>
<feature type="signal peptide" evidence="6">
    <location>
        <begin position="1"/>
        <end position="21"/>
    </location>
</feature>
<dbReference type="AlphaFoldDB" id="A0A2W7REL8"/>
<accession>A0A2W7REL8</accession>
<dbReference type="Gene3D" id="3.50.50.60">
    <property type="entry name" value="FAD/NAD(P)-binding domain"/>
    <property type="match status" value="1"/>
</dbReference>
<name>A0A2W7REL8_9BACT</name>
<dbReference type="Pfam" id="PF12831">
    <property type="entry name" value="FAD_oxidored"/>
    <property type="match status" value="1"/>
</dbReference>
<keyword evidence="2" id="KW-0479">Metal-binding</keyword>
<evidence type="ECO:0000313" key="8">
    <source>
        <dbReference type="Proteomes" id="UP000248882"/>
    </source>
</evidence>
<dbReference type="PANTHER" id="PTHR43498">
    <property type="entry name" value="FERREDOXIN:COB-COM HETERODISULFIDE REDUCTASE SUBUNIT A"/>
    <property type="match status" value="1"/>
</dbReference>
<dbReference type="GO" id="GO:0051539">
    <property type="term" value="F:4 iron, 4 sulfur cluster binding"/>
    <property type="evidence" value="ECO:0007669"/>
    <property type="project" value="UniProtKB-KW"/>
</dbReference>
<sequence length="560" mass="63145">MNVLNKFKFCLLAFMMIFALGSCKSGEEQENITDVIVYGGTSGAITAAIQAKKMGKSVIMVSPDKHLGGLTAGGLGWTDTGKKEVIGGLSREFYQKIYDKYESESGWKWESQSDFGNKGQGTPAIDGEFRTMWIFEPHVAEEVFDDWVKELGIELYRDEWLDRESGVTVENGEITAIRTLSGKEFKGKMFIDATYEGDLMAASGVSYHVGREAGSVYNEEWNGIQTGVYDHRHHFQVLDNQIDPYWIPGDPSSGLIPKISSENPGVKGEGDNKIQAYCFRTCMSNHPDNRVPFPKPDNYDSSQYELLVRIFDAGWREWFGKFDMIPNRKTDTNNHGPFSSDNIGMNYEYPEANYERRKEIIKEHEDYQKGLLYFVANDPRVPKETQEEFQNWGLAKDEFIDNGNWPHQIYVREARRMVGEYVMTENELLQKKPTPESIGMGSYTIDSHNIQRYVDENGHVQNEGDIGVGLPGPYEISYGSIIPKKGEIKNLVVPVAVSASHIAFGSIRMEPVFMILGQSAATAAVMAINEGLSVQDLPYEKLRLQLISDGQVLKLEDQIK</sequence>
<dbReference type="PROSITE" id="PS51257">
    <property type="entry name" value="PROKAR_LIPOPROTEIN"/>
    <property type="match status" value="1"/>
</dbReference>
<dbReference type="InterPro" id="IPR039650">
    <property type="entry name" value="HdrA-like"/>
</dbReference>
<organism evidence="7 8">
    <name type="scientific">Algoriphagus chordae</name>
    <dbReference type="NCBI Taxonomy" id="237019"/>
    <lineage>
        <taxon>Bacteria</taxon>
        <taxon>Pseudomonadati</taxon>
        <taxon>Bacteroidota</taxon>
        <taxon>Cytophagia</taxon>
        <taxon>Cytophagales</taxon>
        <taxon>Cyclobacteriaceae</taxon>
        <taxon>Algoriphagus</taxon>
    </lineage>
</organism>